<dbReference type="RefSeq" id="WP_066094304.1">
    <property type="nucleotide sequence ID" value="NZ_CP126114.1"/>
</dbReference>
<evidence type="ECO:0000313" key="3">
    <source>
        <dbReference type="Proteomes" id="UP001178288"/>
    </source>
</evidence>
<reference evidence="2" key="1">
    <citation type="submission" date="2023-05" db="EMBL/GenBank/DDBJ databases">
        <title>Comparative genomics of Bacillaceae isolates and their secondary metabolite potential.</title>
        <authorList>
            <person name="Song L."/>
            <person name="Nielsen L.J."/>
            <person name="Mohite O."/>
            <person name="Xu X."/>
            <person name="Weber T."/>
            <person name="Kovacs A.T."/>
        </authorList>
    </citation>
    <scope>NUCLEOTIDE SEQUENCE</scope>
    <source>
        <strain evidence="2">XLM17</strain>
    </source>
</reference>
<feature type="region of interest" description="Disordered" evidence="1">
    <location>
        <begin position="1"/>
        <end position="25"/>
    </location>
</feature>
<organism evidence="2 3">
    <name type="scientific">Neobacillus novalis</name>
    <dbReference type="NCBI Taxonomy" id="220687"/>
    <lineage>
        <taxon>Bacteria</taxon>
        <taxon>Bacillati</taxon>
        <taxon>Bacillota</taxon>
        <taxon>Bacilli</taxon>
        <taxon>Bacillales</taxon>
        <taxon>Bacillaceae</taxon>
        <taxon>Neobacillus</taxon>
    </lineage>
</organism>
<accession>A0AA95SGR6</accession>
<proteinExistence type="predicted"/>
<dbReference type="KEGG" id="nnv:QNH39_27780"/>
<evidence type="ECO:0000313" key="2">
    <source>
        <dbReference type="EMBL" id="WHY86321.1"/>
    </source>
</evidence>
<name>A0AA95SGR6_9BACI</name>
<dbReference type="Proteomes" id="UP001178288">
    <property type="component" value="Chromosome"/>
</dbReference>
<dbReference type="AlphaFoldDB" id="A0AA95SGR6"/>
<keyword evidence="3" id="KW-1185">Reference proteome</keyword>
<sequence>MLNSTQDIEPQDNTKKPVSNEEDANCRVLTRSESLDTVALLLFKAITRKSNQKIEKVGA</sequence>
<gene>
    <name evidence="2" type="ORF">QNH39_27780</name>
</gene>
<dbReference type="EMBL" id="CP126114">
    <property type="protein sequence ID" value="WHY86321.1"/>
    <property type="molecule type" value="Genomic_DNA"/>
</dbReference>
<evidence type="ECO:0000256" key="1">
    <source>
        <dbReference type="SAM" id="MobiDB-lite"/>
    </source>
</evidence>
<protein>
    <submittedName>
        <fullName evidence="2">Uncharacterized protein</fullName>
    </submittedName>
</protein>